<reference evidence="2 3" key="1">
    <citation type="submission" date="2019-07" db="EMBL/GenBank/DDBJ databases">
        <authorList>
            <person name="Yang M."/>
            <person name="Zhao D."/>
            <person name="Xiang H."/>
        </authorList>
    </citation>
    <scope>NUCLEOTIDE SEQUENCE [LARGE SCALE GENOMIC DNA]</scope>
    <source>
        <strain evidence="2 3">IM1326</strain>
    </source>
</reference>
<comment type="caution">
    <text evidence="2">The sequence shown here is derived from an EMBL/GenBank/DDBJ whole genome shotgun (WGS) entry which is preliminary data.</text>
</comment>
<dbReference type="Gene3D" id="3.90.1200.10">
    <property type="match status" value="1"/>
</dbReference>
<dbReference type="PANTHER" id="PTHR47829">
    <property type="entry name" value="HYDROLASE, PUTATIVE (AFU_ORTHOLOGUE AFUA_1G12880)-RELATED"/>
    <property type="match status" value="1"/>
</dbReference>
<keyword evidence="2" id="KW-0808">Transferase</keyword>
<dbReference type="Pfam" id="PF01636">
    <property type="entry name" value="APH"/>
    <property type="match status" value="1"/>
</dbReference>
<dbReference type="SUPFAM" id="SSF56112">
    <property type="entry name" value="Protein kinase-like (PK-like)"/>
    <property type="match status" value="1"/>
</dbReference>
<evidence type="ECO:0000313" key="2">
    <source>
        <dbReference type="EMBL" id="TRW49531.1"/>
    </source>
</evidence>
<dbReference type="CDD" id="cd05154">
    <property type="entry name" value="ACAD10_11_N-like"/>
    <property type="match status" value="1"/>
</dbReference>
<name>A0A552X3B6_9GAMM</name>
<dbReference type="InterPro" id="IPR041726">
    <property type="entry name" value="ACAD10_11_N"/>
</dbReference>
<organism evidence="2 3">
    <name type="scientific">Aliidiomarina halalkaliphila</name>
    <dbReference type="NCBI Taxonomy" id="2593535"/>
    <lineage>
        <taxon>Bacteria</taxon>
        <taxon>Pseudomonadati</taxon>
        <taxon>Pseudomonadota</taxon>
        <taxon>Gammaproteobacteria</taxon>
        <taxon>Alteromonadales</taxon>
        <taxon>Idiomarinaceae</taxon>
        <taxon>Aliidiomarina</taxon>
    </lineage>
</organism>
<dbReference type="RefSeq" id="WP_143233953.1">
    <property type="nucleotide sequence ID" value="NZ_VJWL01000001.1"/>
</dbReference>
<keyword evidence="3" id="KW-1185">Reference proteome</keyword>
<proteinExistence type="predicted"/>
<dbReference type="GO" id="GO:0016740">
    <property type="term" value="F:transferase activity"/>
    <property type="evidence" value="ECO:0007669"/>
    <property type="project" value="UniProtKB-KW"/>
</dbReference>
<sequence length="362" mass="42567">MSSKANNAVIDHGVAVRDEEGFDIAAVDTWIKHRRPEIKGEPELTQFPGGASNWTYRLAYDNADLILRRPPAGTKAKSAHNMQREHDLQLMLKKHYPAVPTMVGYCEDTSLIGSDFYVMERIEGIIPRKNMPRDLSLDEAQVRQLCTAMLDKLIDLHKVSYVAAGLESMGRGGGYIERQVEGWIGRYEKAKTWNVPSARRIKRWLRENKPRQERLCVTHNDFRFDNLILNPDDPTEILAVLDWELATIGDPLFELGNMLAYWVQADDDRFAQATRRQPTHLKGMFTRQEVIDYYCEQMGYDDVDMTFYEVFGLFRLSVIAQQIYYRYHHKQTRNPAFKNFWFIVHYLHWRCKRLMKQRRRER</sequence>
<accession>A0A552X3B6</accession>
<dbReference type="InterPro" id="IPR052898">
    <property type="entry name" value="ACAD10-like"/>
</dbReference>
<dbReference type="Gene3D" id="3.30.200.20">
    <property type="entry name" value="Phosphorylase Kinase, domain 1"/>
    <property type="match status" value="1"/>
</dbReference>
<protein>
    <submittedName>
        <fullName evidence="2">Phosphotransferase family protein</fullName>
    </submittedName>
</protein>
<evidence type="ECO:0000259" key="1">
    <source>
        <dbReference type="Pfam" id="PF01636"/>
    </source>
</evidence>
<dbReference type="Proteomes" id="UP000320359">
    <property type="component" value="Unassembled WGS sequence"/>
</dbReference>
<dbReference type="PANTHER" id="PTHR47829:SF1">
    <property type="entry name" value="HAD FAMILY PHOSPHATASE"/>
    <property type="match status" value="1"/>
</dbReference>
<gene>
    <name evidence="2" type="ORF">FM042_01310</name>
</gene>
<dbReference type="OrthoDB" id="3806873at2"/>
<dbReference type="InterPro" id="IPR002575">
    <property type="entry name" value="Aminoglycoside_PTrfase"/>
</dbReference>
<evidence type="ECO:0000313" key="3">
    <source>
        <dbReference type="Proteomes" id="UP000320359"/>
    </source>
</evidence>
<dbReference type="InterPro" id="IPR011009">
    <property type="entry name" value="Kinase-like_dom_sf"/>
</dbReference>
<dbReference type="EMBL" id="VJWL01000001">
    <property type="protein sequence ID" value="TRW49531.1"/>
    <property type="molecule type" value="Genomic_DNA"/>
</dbReference>
<dbReference type="AlphaFoldDB" id="A0A552X3B6"/>
<feature type="domain" description="Aminoglycoside phosphotransferase" evidence="1">
    <location>
        <begin position="44"/>
        <end position="278"/>
    </location>
</feature>